<dbReference type="CDD" id="cd04458">
    <property type="entry name" value="CSP_CDS"/>
    <property type="match status" value="1"/>
</dbReference>
<dbReference type="OrthoDB" id="7477356at2"/>
<reference evidence="3 4" key="1">
    <citation type="submission" date="2018-11" db="EMBL/GenBank/DDBJ databases">
        <title>YIM 102482-1 draft genome.</title>
        <authorList>
            <person name="Li G."/>
            <person name="Jiang Y."/>
        </authorList>
    </citation>
    <scope>NUCLEOTIDE SEQUENCE [LARGE SCALE GENOMIC DNA]</scope>
    <source>
        <strain evidence="3 4">YIM 102482-1</strain>
    </source>
</reference>
<dbReference type="InterPro" id="IPR011129">
    <property type="entry name" value="CSD"/>
</dbReference>
<name>A0A3P3VXG3_9MICO</name>
<dbReference type="GO" id="GO:0003676">
    <property type="term" value="F:nucleic acid binding"/>
    <property type="evidence" value="ECO:0007669"/>
    <property type="project" value="InterPro"/>
</dbReference>
<sequence length="127" mass="13920">MPTGKVKFFDEDKGFGFIAGDDGQEVFLHTTALPPEVKNLKPGTRLEYGIADGRRGAQALSVRVIEAPKSVAKLHRKPADDMAIIVEDLVKLLDRVGGDLRRGHYPKAQQGKQIAAMLRRVADELDA</sequence>
<dbReference type="PROSITE" id="PS00352">
    <property type="entry name" value="CSD_1"/>
    <property type="match status" value="1"/>
</dbReference>
<evidence type="ECO:0000259" key="2">
    <source>
        <dbReference type="PROSITE" id="PS51857"/>
    </source>
</evidence>
<dbReference type="InterPro" id="IPR012340">
    <property type="entry name" value="NA-bd_OB-fold"/>
</dbReference>
<keyword evidence="4" id="KW-1185">Reference proteome</keyword>
<protein>
    <submittedName>
        <fullName evidence="3">Cold shock domain-containing protein</fullName>
    </submittedName>
</protein>
<dbReference type="SUPFAM" id="SSF50249">
    <property type="entry name" value="Nucleic acid-binding proteins"/>
    <property type="match status" value="1"/>
</dbReference>
<dbReference type="Gene3D" id="2.40.50.140">
    <property type="entry name" value="Nucleic acid-binding proteins"/>
    <property type="match status" value="1"/>
</dbReference>
<dbReference type="PROSITE" id="PS51857">
    <property type="entry name" value="CSD_2"/>
    <property type="match status" value="1"/>
</dbReference>
<evidence type="ECO:0000313" key="3">
    <source>
        <dbReference type="EMBL" id="RRJ87475.1"/>
    </source>
</evidence>
<dbReference type="PRINTS" id="PR00050">
    <property type="entry name" value="COLDSHOCK"/>
</dbReference>
<feature type="domain" description="CSD" evidence="2">
    <location>
        <begin position="1"/>
        <end position="64"/>
    </location>
</feature>
<dbReference type="Proteomes" id="UP000274391">
    <property type="component" value="Unassembled WGS sequence"/>
</dbReference>
<gene>
    <name evidence="3" type="ORF">EG850_04015</name>
</gene>
<dbReference type="EMBL" id="RQVS01000004">
    <property type="protein sequence ID" value="RRJ87475.1"/>
    <property type="molecule type" value="Genomic_DNA"/>
</dbReference>
<dbReference type="AlphaFoldDB" id="A0A3P3VXG3"/>
<dbReference type="SMART" id="SM00357">
    <property type="entry name" value="CSP"/>
    <property type="match status" value="1"/>
</dbReference>
<comment type="caution">
    <text evidence="3">The sequence shown here is derived from an EMBL/GenBank/DDBJ whole genome shotgun (WGS) entry which is preliminary data.</text>
</comment>
<proteinExistence type="predicted"/>
<dbReference type="Pfam" id="PF00313">
    <property type="entry name" value="CSD"/>
    <property type="match status" value="1"/>
</dbReference>
<comment type="subcellular location">
    <subcellularLocation>
        <location evidence="1">Cytoplasm</location>
    </subcellularLocation>
</comment>
<organism evidence="3 4">
    <name type="scientific">Gulosibacter macacae</name>
    <dbReference type="NCBI Taxonomy" id="2488791"/>
    <lineage>
        <taxon>Bacteria</taxon>
        <taxon>Bacillati</taxon>
        <taxon>Actinomycetota</taxon>
        <taxon>Actinomycetes</taxon>
        <taxon>Micrococcales</taxon>
        <taxon>Microbacteriaceae</taxon>
        <taxon>Gulosibacter</taxon>
    </lineage>
</organism>
<dbReference type="InterPro" id="IPR019844">
    <property type="entry name" value="CSD_CS"/>
</dbReference>
<accession>A0A3P3VXG3</accession>
<evidence type="ECO:0000313" key="4">
    <source>
        <dbReference type="Proteomes" id="UP000274391"/>
    </source>
</evidence>
<dbReference type="RefSeq" id="WP_124970325.1">
    <property type="nucleotide sequence ID" value="NZ_RQVS01000004.1"/>
</dbReference>
<evidence type="ECO:0000256" key="1">
    <source>
        <dbReference type="RuleBase" id="RU000408"/>
    </source>
</evidence>
<dbReference type="GO" id="GO:0005737">
    <property type="term" value="C:cytoplasm"/>
    <property type="evidence" value="ECO:0007669"/>
    <property type="project" value="UniProtKB-SubCell"/>
</dbReference>
<dbReference type="InterPro" id="IPR002059">
    <property type="entry name" value="CSP_DNA-bd"/>
</dbReference>